<protein>
    <submittedName>
        <fullName evidence="1">Uncharacterized protein</fullName>
    </submittedName>
</protein>
<proteinExistence type="predicted"/>
<sequence>MIKILMVIKNGSRLSWSSRNDQGSYGHSGMIKNLMVIQEWLRILWSSMNGQDSYGYQGMGEIPMALKEWRASRKREQLTLVVLNGRTSLMLVVSMSGLEFSSRQLRGNAFSILVLEKFFKSRHYLSFYLKPGHLLLSTRYSSRVGGSSQRRRGCIIKNKMEGTCPHGI</sequence>
<accession>A0AAV4R409</accession>
<keyword evidence="2" id="KW-1185">Reference proteome</keyword>
<evidence type="ECO:0000313" key="1">
    <source>
        <dbReference type="EMBL" id="GIY16207.1"/>
    </source>
</evidence>
<dbReference type="AlphaFoldDB" id="A0AAV4R409"/>
<dbReference type="EMBL" id="BPLQ01005651">
    <property type="protein sequence ID" value="GIY16207.1"/>
    <property type="molecule type" value="Genomic_DNA"/>
</dbReference>
<dbReference type="Proteomes" id="UP001054837">
    <property type="component" value="Unassembled WGS sequence"/>
</dbReference>
<gene>
    <name evidence="1" type="ORF">CDAR_580511</name>
</gene>
<evidence type="ECO:0000313" key="2">
    <source>
        <dbReference type="Proteomes" id="UP001054837"/>
    </source>
</evidence>
<organism evidence="1 2">
    <name type="scientific">Caerostris darwini</name>
    <dbReference type="NCBI Taxonomy" id="1538125"/>
    <lineage>
        <taxon>Eukaryota</taxon>
        <taxon>Metazoa</taxon>
        <taxon>Ecdysozoa</taxon>
        <taxon>Arthropoda</taxon>
        <taxon>Chelicerata</taxon>
        <taxon>Arachnida</taxon>
        <taxon>Araneae</taxon>
        <taxon>Araneomorphae</taxon>
        <taxon>Entelegynae</taxon>
        <taxon>Araneoidea</taxon>
        <taxon>Araneidae</taxon>
        <taxon>Caerostris</taxon>
    </lineage>
</organism>
<comment type="caution">
    <text evidence="1">The sequence shown here is derived from an EMBL/GenBank/DDBJ whole genome shotgun (WGS) entry which is preliminary data.</text>
</comment>
<reference evidence="1 2" key="1">
    <citation type="submission" date="2021-06" db="EMBL/GenBank/DDBJ databases">
        <title>Caerostris darwini draft genome.</title>
        <authorList>
            <person name="Kono N."/>
            <person name="Arakawa K."/>
        </authorList>
    </citation>
    <scope>NUCLEOTIDE SEQUENCE [LARGE SCALE GENOMIC DNA]</scope>
</reference>
<name>A0AAV4R409_9ARAC</name>